<dbReference type="EMBL" id="GIBP01003222">
    <property type="protein sequence ID" value="NDV32191.1"/>
    <property type="molecule type" value="Transcribed_RNA"/>
</dbReference>
<sequence length="388" mass="44440">MDLIAEEQLKETCYLIAGGFRRVLPYVYTFHVFAKGRWYSMPLLQLLLHEYRSYNEEYYRRAIKSGRIRINGNLVDPDYVIKEHDELTHAVHRHEPPITDKAITIIHQDEELVVIDKPPSIPVHPSGRFRHNTVVFILAKEHGFNNLHLVHRIDRLTSGILLLGRNPAVAGKISEKVRTNEVVKHYLAKVHGQFPDGKQDVNQPIKSAVKGRGINCVHPSGKASRTVFLRLAYNPLNNSSLVLCRLYTGRTHQIRVHLQWFGYPILNDPLYNLEKVDKIQKGFDEVNLQRYAGSTSNQPENTQGPPPPDPPKEASPPPQAPPETSPTSEIEAECLDCRATFPDPEPHEMVQYLHAYSYQSHDWQFKTPLPDWSLEYQLNATQIPLPLQ</sequence>
<evidence type="ECO:0000256" key="1">
    <source>
        <dbReference type="PIRSR" id="PIRSR606225-1"/>
    </source>
</evidence>
<dbReference type="EC" id="5.4.99.-" evidence="3"/>
<feature type="domain" description="Pseudouridine synthase RsuA/RluA-like" evidence="5">
    <location>
        <begin position="112"/>
        <end position="259"/>
    </location>
</feature>
<reference evidence="6" key="1">
    <citation type="journal article" date="2020" name="J. Eukaryot. Microbiol.">
        <title>De novo Sequencing, Assembly and Annotation of the Transcriptome for the Free-Living Testate Amoeba Arcella intermedia.</title>
        <authorList>
            <person name="Ribeiro G.M."/>
            <person name="Porfirio-Sousa A.L."/>
            <person name="Maurer-Alcala X.X."/>
            <person name="Katz L.A."/>
            <person name="Lahr D.J.G."/>
        </authorList>
    </citation>
    <scope>NUCLEOTIDE SEQUENCE</scope>
</reference>
<dbReference type="AlphaFoldDB" id="A0A6B2L5J1"/>
<dbReference type="InterPro" id="IPR006145">
    <property type="entry name" value="PsdUridine_synth_RsuA/RluA"/>
</dbReference>
<dbReference type="SUPFAM" id="SSF55120">
    <property type="entry name" value="Pseudouridine synthase"/>
    <property type="match status" value="1"/>
</dbReference>
<evidence type="ECO:0000256" key="3">
    <source>
        <dbReference type="RuleBase" id="RU362028"/>
    </source>
</evidence>
<comment type="function">
    <text evidence="3">Responsible for synthesis of pseudouridine from uracil.</text>
</comment>
<dbReference type="GO" id="GO:0003723">
    <property type="term" value="F:RNA binding"/>
    <property type="evidence" value="ECO:0007669"/>
    <property type="project" value="UniProtKB-KW"/>
</dbReference>
<dbReference type="GO" id="GO:0009982">
    <property type="term" value="F:pseudouridine synthase activity"/>
    <property type="evidence" value="ECO:0007669"/>
    <property type="project" value="InterPro"/>
</dbReference>
<dbReference type="GO" id="GO:0000455">
    <property type="term" value="P:enzyme-directed rRNA pseudouridine synthesis"/>
    <property type="evidence" value="ECO:0007669"/>
    <property type="project" value="TreeGrafter"/>
</dbReference>
<feature type="region of interest" description="Disordered" evidence="4">
    <location>
        <begin position="292"/>
        <end position="329"/>
    </location>
</feature>
<dbReference type="InterPro" id="IPR050188">
    <property type="entry name" value="RluA_PseudoU_synthase"/>
</dbReference>
<accession>A0A6B2L5J1</accession>
<proteinExistence type="inferred from homology"/>
<dbReference type="Pfam" id="PF00849">
    <property type="entry name" value="PseudoU_synth_2"/>
    <property type="match status" value="1"/>
</dbReference>
<keyword evidence="3" id="KW-0413">Isomerase</keyword>
<dbReference type="PANTHER" id="PTHR21600:SF40">
    <property type="entry name" value="PSEUDOURIDYLATE SYNTHASE RPUSD2"/>
    <property type="match status" value="1"/>
</dbReference>
<dbReference type="Gene3D" id="3.30.2350.10">
    <property type="entry name" value="Pseudouridine synthase"/>
    <property type="match status" value="1"/>
</dbReference>
<evidence type="ECO:0000259" key="5">
    <source>
        <dbReference type="Pfam" id="PF00849"/>
    </source>
</evidence>
<feature type="active site" evidence="1">
    <location>
        <position position="154"/>
    </location>
</feature>
<dbReference type="CDD" id="cd02557">
    <property type="entry name" value="PseudoU_synth_ScRIB2"/>
    <property type="match status" value="1"/>
</dbReference>
<dbReference type="PROSITE" id="PS01129">
    <property type="entry name" value="PSI_RLU"/>
    <property type="match status" value="1"/>
</dbReference>
<keyword evidence="2" id="KW-0694">RNA-binding</keyword>
<evidence type="ECO:0000256" key="4">
    <source>
        <dbReference type="SAM" id="MobiDB-lite"/>
    </source>
</evidence>
<evidence type="ECO:0000313" key="6">
    <source>
        <dbReference type="EMBL" id="NDV32191.1"/>
    </source>
</evidence>
<dbReference type="NCBIfam" id="TIGR00005">
    <property type="entry name" value="rluA_subfam"/>
    <property type="match status" value="1"/>
</dbReference>
<name>A0A6B2L5J1_9EUKA</name>
<dbReference type="PROSITE" id="PS50889">
    <property type="entry name" value="S4"/>
    <property type="match status" value="1"/>
</dbReference>
<comment type="catalytic activity">
    <reaction evidence="3">
        <text>a uridine in RNA = a pseudouridine in RNA</text>
        <dbReference type="Rhea" id="RHEA:48348"/>
        <dbReference type="Rhea" id="RHEA-COMP:12068"/>
        <dbReference type="Rhea" id="RHEA-COMP:12069"/>
        <dbReference type="ChEBI" id="CHEBI:65314"/>
        <dbReference type="ChEBI" id="CHEBI:65315"/>
    </reaction>
</comment>
<dbReference type="InterPro" id="IPR020103">
    <property type="entry name" value="PsdUridine_synth_cat_dom_sf"/>
</dbReference>
<protein>
    <recommendedName>
        <fullName evidence="3">Pseudouridine synthase</fullName>
        <ecNumber evidence="3">5.4.99.-</ecNumber>
    </recommendedName>
</protein>
<evidence type="ECO:0000256" key="2">
    <source>
        <dbReference type="PROSITE-ProRule" id="PRU00182"/>
    </source>
</evidence>
<feature type="compositionally biased region" description="Pro residues" evidence="4">
    <location>
        <begin position="304"/>
        <end position="324"/>
    </location>
</feature>
<dbReference type="InterPro" id="IPR006225">
    <property type="entry name" value="PsdUridine_synth_RluC/D"/>
</dbReference>
<comment type="similarity">
    <text evidence="3">Belongs to the pseudouridine synthase RluA family.</text>
</comment>
<organism evidence="6">
    <name type="scientific">Arcella intermedia</name>
    <dbReference type="NCBI Taxonomy" id="1963864"/>
    <lineage>
        <taxon>Eukaryota</taxon>
        <taxon>Amoebozoa</taxon>
        <taxon>Tubulinea</taxon>
        <taxon>Elardia</taxon>
        <taxon>Arcellinida</taxon>
        <taxon>Sphaerothecina</taxon>
        <taxon>Arcellidae</taxon>
        <taxon>Arcella</taxon>
    </lineage>
</organism>
<dbReference type="PANTHER" id="PTHR21600">
    <property type="entry name" value="MITOCHONDRIAL RNA PSEUDOURIDINE SYNTHASE"/>
    <property type="match status" value="1"/>
</dbReference>
<dbReference type="InterPro" id="IPR006224">
    <property type="entry name" value="PsdUridine_synth_RluA-like_CS"/>
</dbReference>